<comment type="subcellular location">
    <subcellularLocation>
        <location evidence="1">Nucleus</location>
    </subcellularLocation>
</comment>
<dbReference type="GO" id="GO:0006289">
    <property type="term" value="P:nucleotide-excision repair"/>
    <property type="evidence" value="ECO:0007669"/>
    <property type="project" value="InterPro"/>
</dbReference>
<keyword evidence="3" id="KW-0479">Metal-binding</keyword>
<feature type="compositionally biased region" description="Low complexity" evidence="10">
    <location>
        <begin position="62"/>
        <end position="78"/>
    </location>
</feature>
<name>A0A316U853_9BASI</name>
<dbReference type="NCBIfam" id="TIGR00570">
    <property type="entry name" value="cdk7"/>
    <property type="match status" value="1"/>
</dbReference>
<dbReference type="GO" id="GO:0061575">
    <property type="term" value="F:cyclin-dependent protein serine/threonine kinase activator activity"/>
    <property type="evidence" value="ECO:0007669"/>
    <property type="project" value="InterPro"/>
</dbReference>
<accession>A0A316U853</accession>
<dbReference type="PROSITE" id="PS00518">
    <property type="entry name" value="ZF_RING_1"/>
    <property type="match status" value="1"/>
</dbReference>
<evidence type="ECO:0000256" key="7">
    <source>
        <dbReference type="ARBA" id="ARBA00029873"/>
    </source>
</evidence>
<dbReference type="AlphaFoldDB" id="A0A316U853"/>
<dbReference type="InterPro" id="IPR013083">
    <property type="entry name" value="Znf_RING/FYVE/PHD"/>
</dbReference>
<keyword evidence="12" id="KW-0418">Kinase</keyword>
<keyword evidence="12" id="KW-0808">Transferase</keyword>
<dbReference type="InterPro" id="IPR015877">
    <property type="entry name" value="MAT1_centre"/>
</dbReference>
<dbReference type="InterPro" id="IPR001841">
    <property type="entry name" value="Znf_RING"/>
</dbReference>
<keyword evidence="5" id="KW-0862">Zinc</keyword>
<evidence type="ECO:0000313" key="13">
    <source>
        <dbReference type="Proteomes" id="UP000245942"/>
    </source>
</evidence>
<keyword evidence="13" id="KW-1185">Reference proteome</keyword>
<dbReference type="InterPro" id="IPR004575">
    <property type="entry name" value="MAT1/Tfb3"/>
</dbReference>
<dbReference type="Pfam" id="PF06391">
    <property type="entry name" value="MAT1"/>
    <property type="match status" value="1"/>
</dbReference>
<evidence type="ECO:0000256" key="2">
    <source>
        <dbReference type="ARBA" id="ARBA00022257"/>
    </source>
</evidence>
<evidence type="ECO:0000256" key="3">
    <source>
        <dbReference type="ARBA" id="ARBA00022723"/>
    </source>
</evidence>
<reference evidence="12 13" key="1">
    <citation type="journal article" date="2018" name="Mol. Biol. Evol.">
        <title>Broad Genomic Sampling Reveals a Smut Pathogenic Ancestry of the Fungal Clade Ustilaginomycotina.</title>
        <authorList>
            <person name="Kijpornyongpan T."/>
            <person name="Mondo S.J."/>
            <person name="Barry K."/>
            <person name="Sandor L."/>
            <person name="Lee J."/>
            <person name="Lipzen A."/>
            <person name="Pangilinan J."/>
            <person name="LaButti K."/>
            <person name="Hainaut M."/>
            <person name="Henrissat B."/>
            <person name="Grigoriev I.V."/>
            <person name="Spatafora J.W."/>
            <person name="Aime M.C."/>
        </authorList>
    </citation>
    <scope>NUCLEOTIDE SEQUENCE [LARGE SCALE GENOMIC DNA]</scope>
    <source>
        <strain evidence="12 13">MCA 4718</strain>
    </source>
</reference>
<dbReference type="GO" id="GO:0008270">
    <property type="term" value="F:zinc ion binding"/>
    <property type="evidence" value="ECO:0007669"/>
    <property type="project" value="UniProtKB-KW"/>
</dbReference>
<dbReference type="FunFam" id="3.30.40.10:FF:000037">
    <property type="entry name" value="Cdk-activating kinase assembly factor MAT1, centre"/>
    <property type="match status" value="1"/>
</dbReference>
<evidence type="ECO:0000259" key="11">
    <source>
        <dbReference type="PROSITE" id="PS50089"/>
    </source>
</evidence>
<dbReference type="PANTHER" id="PTHR12683:SF13">
    <property type="entry name" value="CDK-ACTIVATING KINASE ASSEMBLY FACTOR MAT1"/>
    <property type="match status" value="1"/>
</dbReference>
<dbReference type="PROSITE" id="PS50089">
    <property type="entry name" value="ZF_RING_2"/>
    <property type="match status" value="1"/>
</dbReference>
<proteinExistence type="predicted"/>
<feature type="region of interest" description="Disordered" evidence="10">
    <location>
        <begin position="1"/>
        <end position="80"/>
    </location>
</feature>
<dbReference type="PANTHER" id="PTHR12683">
    <property type="entry name" value="CDK-ACTIVATING KINASE ASSEMBLY FACTOR MAT1"/>
    <property type="match status" value="1"/>
</dbReference>
<dbReference type="GeneID" id="37014195"/>
<dbReference type="RefSeq" id="XP_025347703.1">
    <property type="nucleotide sequence ID" value="XM_025492461.1"/>
</dbReference>
<dbReference type="InterPro" id="IPR017907">
    <property type="entry name" value="Znf_RING_CS"/>
</dbReference>
<evidence type="ECO:0000256" key="9">
    <source>
        <dbReference type="PROSITE-ProRule" id="PRU00175"/>
    </source>
</evidence>
<dbReference type="GO" id="GO:0016301">
    <property type="term" value="F:kinase activity"/>
    <property type="evidence" value="ECO:0007669"/>
    <property type="project" value="UniProtKB-KW"/>
</dbReference>
<evidence type="ECO:0000256" key="5">
    <source>
        <dbReference type="ARBA" id="ARBA00022833"/>
    </source>
</evidence>
<evidence type="ECO:0000313" key="12">
    <source>
        <dbReference type="EMBL" id="PWN20543.1"/>
    </source>
</evidence>
<evidence type="ECO:0000256" key="8">
    <source>
        <dbReference type="ARBA" id="ARBA00033277"/>
    </source>
</evidence>
<evidence type="ECO:0000256" key="6">
    <source>
        <dbReference type="ARBA" id="ARBA00023242"/>
    </source>
</evidence>
<dbReference type="Gene3D" id="3.30.40.10">
    <property type="entry name" value="Zinc/RING finger domain, C3HC4 (zinc finger)"/>
    <property type="match status" value="1"/>
</dbReference>
<sequence>MSRAGPGSRGPRGRGGSSTIGSTIRGPPSMTASPATAAASSSSSRPGSSSSTSLGRPGGSGATNTAGSSSSSTLASTGIIGHKDRSGRIVSYTSPDDKCPSCKTDRFLNPRLKLLVSPCYHKLCTSCIDRIWSLGPAPCPTCGTVCRKNQFGPQTFQDLGVEREVDVRKRIQRSYNKQQGDFGSLQEYNNYLEEIEQITFNLINRVDYDATLAKLTAYEQANRSSSNRHAAQSESDSQALAALESQLAQLRKARMEKRKLHEVEDLKWRREEEEEVVRAIEEGREEEEIEAVQARWKGKREEREREREVEEEEGLQREEEVRRGLEGAKNGTRLPPIGGDSKNGSQTNNGAPASSSGWSAHSLQTFTGPLATLSTGLELFIDPTTKQELTLLAPARLQLQQSGGGSSSSSAGPPTSSTSTTMTPYDPWTQPVLEKMSAEDVEALKAGGFDWCENWRWDLSVAVGSLTVRPPGMNQGAGEM</sequence>
<feature type="compositionally biased region" description="Polar residues" evidence="10">
    <location>
        <begin position="342"/>
        <end position="360"/>
    </location>
</feature>
<feature type="compositionally biased region" description="Basic and acidic residues" evidence="10">
    <location>
        <begin position="299"/>
        <end position="326"/>
    </location>
</feature>
<gene>
    <name evidence="12" type="ORF">BCV69DRAFT_282755</name>
</gene>
<keyword evidence="6" id="KW-0539">Nucleus</keyword>
<dbReference type="SUPFAM" id="SSF57850">
    <property type="entry name" value="RING/U-box"/>
    <property type="match status" value="1"/>
</dbReference>
<dbReference type="STRING" id="1684307.A0A316U853"/>
<protein>
    <recommendedName>
        <fullName evidence="2">RNA polymerase II transcription factor B subunit 3</fullName>
    </recommendedName>
    <alternativeName>
        <fullName evidence="8">RNA polymerase II transcription factor B 38 kDa subunit</fullName>
    </alternativeName>
    <alternativeName>
        <fullName evidence="7">RNA polymerase II transcription factor B p38 subunit</fullName>
    </alternativeName>
</protein>
<evidence type="ECO:0000256" key="10">
    <source>
        <dbReference type="SAM" id="MobiDB-lite"/>
    </source>
</evidence>
<feature type="domain" description="RING-type" evidence="11">
    <location>
        <begin position="99"/>
        <end position="142"/>
    </location>
</feature>
<dbReference type="Proteomes" id="UP000245942">
    <property type="component" value="Unassembled WGS sequence"/>
</dbReference>
<dbReference type="GO" id="GO:0006357">
    <property type="term" value="P:regulation of transcription by RNA polymerase II"/>
    <property type="evidence" value="ECO:0007669"/>
    <property type="project" value="TreeGrafter"/>
</dbReference>
<dbReference type="OrthoDB" id="5963at2759"/>
<dbReference type="SMART" id="SM00184">
    <property type="entry name" value="RING"/>
    <property type="match status" value="1"/>
</dbReference>
<feature type="compositionally biased region" description="Low complexity" evidence="10">
    <location>
        <begin position="407"/>
        <end position="421"/>
    </location>
</feature>
<feature type="compositionally biased region" description="Low complexity" evidence="10">
    <location>
        <begin position="19"/>
        <end position="55"/>
    </location>
</feature>
<organism evidence="12 13">
    <name type="scientific">Pseudomicrostroma glucosiphilum</name>
    <dbReference type="NCBI Taxonomy" id="1684307"/>
    <lineage>
        <taxon>Eukaryota</taxon>
        <taxon>Fungi</taxon>
        <taxon>Dikarya</taxon>
        <taxon>Basidiomycota</taxon>
        <taxon>Ustilaginomycotina</taxon>
        <taxon>Exobasidiomycetes</taxon>
        <taxon>Microstromatales</taxon>
        <taxon>Microstromatales incertae sedis</taxon>
        <taxon>Pseudomicrostroma</taxon>
    </lineage>
</organism>
<dbReference type="EMBL" id="KZ819327">
    <property type="protein sequence ID" value="PWN20543.1"/>
    <property type="molecule type" value="Genomic_DNA"/>
</dbReference>
<dbReference type="Pfam" id="PF17121">
    <property type="entry name" value="zf-C3HC4_5"/>
    <property type="match status" value="1"/>
</dbReference>
<feature type="region of interest" description="Disordered" evidence="10">
    <location>
        <begin position="399"/>
        <end position="428"/>
    </location>
</feature>
<dbReference type="GO" id="GO:0070985">
    <property type="term" value="C:transcription factor TFIIK complex"/>
    <property type="evidence" value="ECO:0007669"/>
    <property type="project" value="UniProtKB-ARBA"/>
</dbReference>
<feature type="region of interest" description="Disordered" evidence="10">
    <location>
        <begin position="283"/>
        <end position="360"/>
    </location>
</feature>
<evidence type="ECO:0000256" key="4">
    <source>
        <dbReference type="ARBA" id="ARBA00022771"/>
    </source>
</evidence>
<keyword evidence="4 9" id="KW-0863">Zinc-finger</keyword>
<feature type="compositionally biased region" description="Gly residues" evidence="10">
    <location>
        <begin position="7"/>
        <end position="18"/>
    </location>
</feature>
<evidence type="ECO:0000256" key="1">
    <source>
        <dbReference type="ARBA" id="ARBA00004123"/>
    </source>
</evidence>